<accession>A0ABS6FT32</accession>
<organism evidence="5 6">
    <name type="scientific">Paenibacillus brevis</name>
    <dbReference type="NCBI Taxonomy" id="2841508"/>
    <lineage>
        <taxon>Bacteria</taxon>
        <taxon>Bacillati</taxon>
        <taxon>Bacillota</taxon>
        <taxon>Bacilli</taxon>
        <taxon>Bacillales</taxon>
        <taxon>Paenibacillaceae</taxon>
        <taxon>Paenibacillus</taxon>
    </lineage>
</organism>
<dbReference type="CDD" id="cd07377">
    <property type="entry name" value="WHTH_GntR"/>
    <property type="match status" value="1"/>
</dbReference>
<dbReference type="PANTHER" id="PTHR44846">
    <property type="entry name" value="MANNOSYL-D-GLYCERATE TRANSPORT/METABOLISM SYSTEM REPRESSOR MNGR-RELATED"/>
    <property type="match status" value="1"/>
</dbReference>
<evidence type="ECO:0000256" key="3">
    <source>
        <dbReference type="ARBA" id="ARBA00023163"/>
    </source>
</evidence>
<evidence type="ECO:0000256" key="1">
    <source>
        <dbReference type="ARBA" id="ARBA00023015"/>
    </source>
</evidence>
<evidence type="ECO:0000313" key="5">
    <source>
        <dbReference type="EMBL" id="MBU5672285.1"/>
    </source>
</evidence>
<dbReference type="Proteomes" id="UP000743001">
    <property type="component" value="Unassembled WGS sequence"/>
</dbReference>
<evidence type="ECO:0000259" key="4">
    <source>
        <dbReference type="PROSITE" id="PS50949"/>
    </source>
</evidence>
<protein>
    <submittedName>
        <fullName evidence="5">GntR family transcriptional regulator</fullName>
    </submittedName>
</protein>
<dbReference type="InterPro" id="IPR050679">
    <property type="entry name" value="Bact_HTH_transcr_reg"/>
</dbReference>
<dbReference type="InterPro" id="IPR000524">
    <property type="entry name" value="Tscrpt_reg_HTH_GntR"/>
</dbReference>
<reference evidence="5 6" key="1">
    <citation type="submission" date="2021-06" db="EMBL/GenBank/DDBJ databases">
        <authorList>
            <person name="Sun Q."/>
            <person name="Li D."/>
        </authorList>
    </citation>
    <scope>NUCLEOTIDE SEQUENCE [LARGE SCALE GENOMIC DNA]</scope>
    <source>
        <strain evidence="5 6">MSJ-6</strain>
    </source>
</reference>
<sequence>MSLSRKERPLYLQIKQIIRERILHGEYALGSTIPSEPLLEREFGVSKITVRGAIQELVQEGYLEKGSGRGTRVIRNKAASKLSKWKHFTEILVESGHRIQKRWLAVELITLEADGANAEQGGLLSAKEKQKLTAEFGSQCLRLVRMYLLNGQPFIYYIHYMTPLLEGLELKDLSEQSLYELLEEQGLSLDQLQDEFGAVQVPAEAASALGLEINTPVLRRSRTSRDEFGKLIEYSVGYYHTELQSYVVNYEA</sequence>
<keyword evidence="3" id="KW-0804">Transcription</keyword>
<dbReference type="PROSITE" id="PS50949">
    <property type="entry name" value="HTH_GNTR"/>
    <property type="match status" value="1"/>
</dbReference>
<proteinExistence type="predicted"/>
<dbReference type="EMBL" id="JAHLQJ010000008">
    <property type="protein sequence ID" value="MBU5672285.1"/>
    <property type="molecule type" value="Genomic_DNA"/>
</dbReference>
<dbReference type="SMART" id="SM00866">
    <property type="entry name" value="UTRA"/>
    <property type="match status" value="1"/>
</dbReference>
<feature type="domain" description="HTH gntR-type" evidence="4">
    <location>
        <begin position="8"/>
        <end position="76"/>
    </location>
</feature>
<dbReference type="InterPro" id="IPR011663">
    <property type="entry name" value="UTRA"/>
</dbReference>
<keyword evidence="1" id="KW-0805">Transcription regulation</keyword>
<dbReference type="SMART" id="SM00345">
    <property type="entry name" value="HTH_GNTR"/>
    <property type="match status" value="1"/>
</dbReference>
<evidence type="ECO:0000313" key="6">
    <source>
        <dbReference type="Proteomes" id="UP000743001"/>
    </source>
</evidence>
<comment type="caution">
    <text evidence="5">The sequence shown here is derived from an EMBL/GenBank/DDBJ whole genome shotgun (WGS) entry which is preliminary data.</text>
</comment>
<gene>
    <name evidence="5" type="ORF">KQJ23_10670</name>
</gene>
<dbReference type="PANTHER" id="PTHR44846:SF1">
    <property type="entry name" value="MANNOSYL-D-GLYCERATE TRANSPORT_METABOLISM SYSTEM REPRESSOR MNGR-RELATED"/>
    <property type="match status" value="1"/>
</dbReference>
<keyword evidence="6" id="KW-1185">Reference proteome</keyword>
<dbReference type="Pfam" id="PF07702">
    <property type="entry name" value="UTRA"/>
    <property type="match status" value="1"/>
</dbReference>
<dbReference type="Pfam" id="PF00392">
    <property type="entry name" value="GntR"/>
    <property type="match status" value="1"/>
</dbReference>
<name>A0ABS6FT32_9BACL</name>
<dbReference type="RefSeq" id="WP_216478878.1">
    <property type="nucleotide sequence ID" value="NZ_JAHLQJ010000008.1"/>
</dbReference>
<evidence type="ECO:0000256" key="2">
    <source>
        <dbReference type="ARBA" id="ARBA00023125"/>
    </source>
</evidence>
<keyword evidence="2" id="KW-0238">DNA-binding</keyword>